<comment type="caution">
    <text evidence="9">The sequence shown here is derived from an EMBL/GenBank/DDBJ whole genome shotgun (WGS) entry which is preliminary data.</text>
</comment>
<dbReference type="GO" id="GO:0016020">
    <property type="term" value="C:membrane"/>
    <property type="evidence" value="ECO:0007669"/>
    <property type="project" value="UniProtKB-SubCell"/>
</dbReference>
<protein>
    <submittedName>
        <fullName evidence="9">Uncharacterized protein</fullName>
    </submittedName>
</protein>
<dbReference type="InterPro" id="IPR040359">
    <property type="entry name" value="GDU"/>
</dbReference>
<dbReference type="PANTHER" id="PTHR33228:SF76">
    <property type="entry name" value="PROTEIN GLUTAMINE DUMPER 7"/>
    <property type="match status" value="1"/>
</dbReference>
<evidence type="ECO:0000313" key="10">
    <source>
        <dbReference type="Proteomes" id="UP001454036"/>
    </source>
</evidence>
<accession>A0AAV3QB90</accession>
<evidence type="ECO:0000256" key="3">
    <source>
        <dbReference type="ARBA" id="ARBA00022448"/>
    </source>
</evidence>
<dbReference type="PANTHER" id="PTHR33228">
    <property type="entry name" value="PROTEIN GLUTAMINE DUMPER 4-RELATED"/>
    <property type="match status" value="1"/>
</dbReference>
<dbReference type="EMBL" id="BAABME010004157">
    <property type="protein sequence ID" value="GAA0161377.1"/>
    <property type="molecule type" value="Genomic_DNA"/>
</dbReference>
<proteinExistence type="inferred from homology"/>
<name>A0AAV3QB90_LITER</name>
<comment type="subcellular location">
    <subcellularLocation>
        <location evidence="1">Membrane</location>
        <topology evidence="1">Single-pass membrane protein</topology>
    </subcellularLocation>
</comment>
<keyword evidence="4 8" id="KW-0812">Transmembrane</keyword>
<keyword evidence="5" id="KW-0029">Amino-acid transport</keyword>
<keyword evidence="3" id="KW-0813">Transport</keyword>
<evidence type="ECO:0000256" key="4">
    <source>
        <dbReference type="ARBA" id="ARBA00022692"/>
    </source>
</evidence>
<evidence type="ECO:0000256" key="1">
    <source>
        <dbReference type="ARBA" id="ARBA00004167"/>
    </source>
</evidence>
<keyword evidence="10" id="KW-1185">Reference proteome</keyword>
<feature type="transmembrane region" description="Helical" evidence="8">
    <location>
        <begin position="24"/>
        <end position="47"/>
    </location>
</feature>
<comment type="similarity">
    <text evidence="2">Belongs to the GLUTAMINE DUMPER 1 (TC 9.B.60) family.</text>
</comment>
<reference evidence="9 10" key="1">
    <citation type="submission" date="2024-01" db="EMBL/GenBank/DDBJ databases">
        <title>The complete chloroplast genome sequence of Lithospermum erythrorhizon: insights into the phylogenetic relationship among Boraginaceae species and the maternal lineages of purple gromwells.</title>
        <authorList>
            <person name="Okada T."/>
            <person name="Watanabe K."/>
        </authorList>
    </citation>
    <scope>NUCLEOTIDE SEQUENCE [LARGE SCALE GENOMIC DNA]</scope>
</reference>
<gene>
    <name evidence="9" type="ORF">LIER_17706</name>
</gene>
<evidence type="ECO:0000313" key="9">
    <source>
        <dbReference type="EMBL" id="GAA0161377.1"/>
    </source>
</evidence>
<keyword evidence="7 8" id="KW-0472">Membrane</keyword>
<evidence type="ECO:0000256" key="8">
    <source>
        <dbReference type="SAM" id="Phobius"/>
    </source>
</evidence>
<dbReference type="GO" id="GO:0080143">
    <property type="term" value="P:regulation of amino acid export"/>
    <property type="evidence" value="ECO:0007669"/>
    <property type="project" value="InterPro"/>
</dbReference>
<evidence type="ECO:0000256" key="2">
    <source>
        <dbReference type="ARBA" id="ARBA00009977"/>
    </source>
</evidence>
<evidence type="ECO:0000256" key="7">
    <source>
        <dbReference type="ARBA" id="ARBA00023136"/>
    </source>
</evidence>
<evidence type="ECO:0000256" key="5">
    <source>
        <dbReference type="ARBA" id="ARBA00022970"/>
    </source>
</evidence>
<dbReference type="Proteomes" id="UP001454036">
    <property type="component" value="Unassembled WGS sequence"/>
</dbReference>
<organism evidence="9 10">
    <name type="scientific">Lithospermum erythrorhizon</name>
    <name type="common">Purple gromwell</name>
    <name type="synonym">Lithospermum officinale var. erythrorhizon</name>
    <dbReference type="NCBI Taxonomy" id="34254"/>
    <lineage>
        <taxon>Eukaryota</taxon>
        <taxon>Viridiplantae</taxon>
        <taxon>Streptophyta</taxon>
        <taxon>Embryophyta</taxon>
        <taxon>Tracheophyta</taxon>
        <taxon>Spermatophyta</taxon>
        <taxon>Magnoliopsida</taxon>
        <taxon>eudicotyledons</taxon>
        <taxon>Gunneridae</taxon>
        <taxon>Pentapetalae</taxon>
        <taxon>asterids</taxon>
        <taxon>lamiids</taxon>
        <taxon>Boraginales</taxon>
        <taxon>Boraginaceae</taxon>
        <taxon>Boraginoideae</taxon>
        <taxon>Lithospermeae</taxon>
        <taxon>Lithospermum</taxon>
    </lineage>
</organism>
<keyword evidence="6 8" id="KW-1133">Transmembrane helix</keyword>
<evidence type="ECO:0000256" key="6">
    <source>
        <dbReference type="ARBA" id="ARBA00022989"/>
    </source>
</evidence>
<dbReference type="GO" id="GO:0006865">
    <property type="term" value="P:amino acid transport"/>
    <property type="evidence" value="ECO:0007669"/>
    <property type="project" value="UniProtKB-KW"/>
</dbReference>
<dbReference type="AlphaFoldDB" id="A0AAV3QB90"/>
<sequence length="112" mass="12337">MTPIQTTTTITTMKGVTLHSPMSYLFGSMSTILIIIVVALLILACFYRKSSSSQSYTNDHFDEEKPAEKPVYILQPEMEPRVVVIMAGDLKPTCLGTPASVIANCDHDDEQV</sequence>